<dbReference type="CDD" id="cd04083">
    <property type="entry name" value="CBM35_Lmo2446-like"/>
    <property type="match status" value="1"/>
</dbReference>
<feature type="domain" description="PA14" evidence="3">
    <location>
        <begin position="47"/>
        <end position="190"/>
    </location>
</feature>
<sequence>MLRSAALRAAGPAPGSAFRRRAVATLAAGAVMGAGLAVPASAAPPAGEEPGVTLRTFAFGQAPSEICTLKEGTTPNVDKLMPTISWTEADEFGMEDNFLTHVLATLEVPADGEYTFRLTSDDGSKLHIDDELVIDHDGLHGAEPKDGSVTLTAGYHSLFIEHIEAGGGQELHLEWQVPGASDFELVPSSALSTEADVVRVTAPGTKYCEGATDTAGDGLRLDSVNPNYVLTNLRPEGFEPKVSGLALTPDGQLAVSTTGEVSAGGWEPDPTSGEVFFLDGVLEADGPEDVTVTKVADGLLNPMGIEVIDDSIFVSERHQLTQLTDPDGDGFYDARTTIADWPDGGNFHEFAFGLVHDEDYFYVNLSVAINNGGATTDPQPGENRGTSIKIDRETGEVTYVAGGLRTPNGIAFGPNGDLFATDNQGAWLPSNKLVHIEQGKFFNHYTNPDGPFDDQPVSPPAVWIPQNEIGNSPSQPALLQEGPFAGQMLIGDVTYGGLQRAFLEEVDGEYQGAVFRHSAGFESGINRTIVGPDGSIYVGGTGEGGNWGESGKLRYGLQKLTPVNEDTFDMKEVRVVEGGFEIEYTHPVSEETAATIAEAYQVEQWRYQPTQQYGGPKIDEHALSVSNAELSEDRTTVTLAIDGLTPGYVVHLRSPRPFTDEDGQELWNTEAWYTLNSLPGYVPPPDDGYYEAEEALTLGGSTVAADHSNYSGIGFAANIQAAGSGRQFEVTVDEAGTYPVNLRYANGIHPYPELRSKNVSLYVNGEDLGQWTLPTTGDWKTWEWATKDLELEAGANTITLQYDEGDEGNVNFDVLSIGENPDICTPAEPEDGYTALFDGTLASLNDGWRMAGPGGFGRQDDCSLRGEGGMGLLWYTEQQFEEYSLTLDWKLVKDDNGGVFVGFPDPGNDPWVAVDQGYEIQIDATDEVDRTTGAVYTFQGADLEARDEALNPVGSWNSYDIRVQGDNIKIYLNDVLVNDFTSTDPARDLSSGFIGFQNHGGGETVYYRDVQVKDLSAVEVTPEAVTFADEDGTENDTFTVPEVEGVEYVVDDEVVAAGPNPGTGTVTVTARAQDGYVLAEGATAEWTFTFSTDAAPVLVPADQVSIGLYSLIPWVGEEGLPSVLARLAEIGLENIEPYGSNFDGYTAEQFREMVDSIGLNVLSSHYNVGEANFDQTLEYVETLGQQYVGSGGFPAPGIGSYENTLATAEAMDRLGQRSVEAGVGKLFGHNHA</sequence>
<dbReference type="AlphaFoldDB" id="A0A2Y9AW60"/>
<feature type="domain" description="CBM6" evidence="2">
    <location>
        <begin position="688"/>
        <end position="818"/>
    </location>
</feature>
<dbReference type="SUPFAM" id="SSF51658">
    <property type="entry name" value="Xylose isomerase-like"/>
    <property type="match status" value="1"/>
</dbReference>
<evidence type="ECO:0000313" key="5">
    <source>
        <dbReference type="Proteomes" id="UP000250222"/>
    </source>
</evidence>
<dbReference type="Pfam" id="PF06439">
    <property type="entry name" value="3keto-disac_hyd"/>
    <property type="match status" value="1"/>
</dbReference>
<dbReference type="Pfam" id="PF16990">
    <property type="entry name" value="CBM_35"/>
    <property type="match status" value="1"/>
</dbReference>
<name>A0A2Y9AW60_9MICO</name>
<evidence type="ECO:0000313" key="4">
    <source>
        <dbReference type="EMBL" id="SSA46379.1"/>
    </source>
</evidence>
<dbReference type="InterPro" id="IPR008979">
    <property type="entry name" value="Galactose-bd-like_sf"/>
</dbReference>
<dbReference type="SMART" id="SM00758">
    <property type="entry name" value="PA14"/>
    <property type="match status" value="1"/>
</dbReference>
<dbReference type="Gene3D" id="2.120.10.30">
    <property type="entry name" value="TolB, C-terminal domain"/>
    <property type="match status" value="1"/>
</dbReference>
<dbReference type="PROSITE" id="PS51820">
    <property type="entry name" value="PA14"/>
    <property type="match status" value="1"/>
</dbReference>
<dbReference type="InterPro" id="IPR011658">
    <property type="entry name" value="PA14_dom"/>
</dbReference>
<gene>
    <name evidence="4" type="ORF">SAMN05216184_1171</name>
</gene>
<feature type="chain" id="PRO_5030061977" evidence="1">
    <location>
        <begin position="43"/>
        <end position="1232"/>
    </location>
</feature>
<keyword evidence="1" id="KW-0732">Signal</keyword>
<organism evidence="4 5">
    <name type="scientific">Georgenia satyanarayanai</name>
    <dbReference type="NCBI Taxonomy" id="860221"/>
    <lineage>
        <taxon>Bacteria</taxon>
        <taxon>Bacillati</taxon>
        <taxon>Actinomycetota</taxon>
        <taxon>Actinomycetes</taxon>
        <taxon>Micrococcales</taxon>
        <taxon>Bogoriellaceae</taxon>
        <taxon>Georgenia</taxon>
    </lineage>
</organism>
<dbReference type="Gene3D" id="2.60.120.560">
    <property type="entry name" value="Exo-inulinase, domain 1"/>
    <property type="match status" value="1"/>
</dbReference>
<dbReference type="Proteomes" id="UP000250222">
    <property type="component" value="Unassembled WGS sequence"/>
</dbReference>
<dbReference type="GO" id="GO:0016787">
    <property type="term" value="F:hydrolase activity"/>
    <property type="evidence" value="ECO:0007669"/>
    <property type="project" value="InterPro"/>
</dbReference>
<dbReference type="InterPro" id="IPR036237">
    <property type="entry name" value="Xyl_isomerase-like_sf"/>
</dbReference>
<keyword evidence="5" id="KW-1185">Reference proteome</keyword>
<dbReference type="PROSITE" id="PS51175">
    <property type="entry name" value="CBM6"/>
    <property type="match status" value="1"/>
</dbReference>
<accession>A0A2Y9AW60</accession>
<dbReference type="EMBL" id="UETB01000017">
    <property type="protein sequence ID" value="SSA46379.1"/>
    <property type="molecule type" value="Genomic_DNA"/>
</dbReference>
<evidence type="ECO:0000259" key="2">
    <source>
        <dbReference type="PROSITE" id="PS51175"/>
    </source>
</evidence>
<dbReference type="PANTHER" id="PTHR33546">
    <property type="entry name" value="LARGE, MULTIFUNCTIONAL SECRETED PROTEIN-RELATED"/>
    <property type="match status" value="1"/>
</dbReference>
<dbReference type="Gene3D" id="3.20.20.150">
    <property type="entry name" value="Divalent-metal-dependent TIM barrel enzymes"/>
    <property type="match status" value="1"/>
</dbReference>
<dbReference type="InterPro" id="IPR005084">
    <property type="entry name" value="CBM6"/>
</dbReference>
<reference evidence="4 5" key="1">
    <citation type="submission" date="2016-10" db="EMBL/GenBank/DDBJ databases">
        <authorList>
            <person name="Cai Z."/>
        </authorList>
    </citation>
    <scope>NUCLEOTIDE SEQUENCE [LARGE SCALE GENOMIC DNA]</scope>
    <source>
        <strain evidence="4 5">CGMCC 1.10826</strain>
    </source>
</reference>
<dbReference type="PANTHER" id="PTHR33546:SF1">
    <property type="entry name" value="LARGE, MULTIFUNCTIONAL SECRETED PROTEIN"/>
    <property type="match status" value="1"/>
</dbReference>
<feature type="signal peptide" evidence="1">
    <location>
        <begin position="1"/>
        <end position="42"/>
    </location>
</feature>
<feature type="non-terminal residue" evidence="4">
    <location>
        <position position="1232"/>
    </location>
</feature>
<dbReference type="Gene3D" id="2.60.120.260">
    <property type="entry name" value="Galactose-binding domain-like"/>
    <property type="match status" value="1"/>
</dbReference>
<dbReference type="Pfam" id="PF07691">
    <property type="entry name" value="PA14"/>
    <property type="match status" value="1"/>
</dbReference>
<dbReference type="SUPFAM" id="SSF49785">
    <property type="entry name" value="Galactose-binding domain-like"/>
    <property type="match status" value="1"/>
</dbReference>
<evidence type="ECO:0000256" key="1">
    <source>
        <dbReference type="SAM" id="SignalP"/>
    </source>
</evidence>
<proteinExistence type="predicted"/>
<dbReference type="SUPFAM" id="SSF63829">
    <property type="entry name" value="Calcium-dependent phosphotriesterase"/>
    <property type="match status" value="1"/>
</dbReference>
<dbReference type="RefSeq" id="WP_110853624.1">
    <property type="nucleotide sequence ID" value="NZ_QKLZ01000017.1"/>
</dbReference>
<evidence type="ECO:0000259" key="3">
    <source>
        <dbReference type="PROSITE" id="PS51820"/>
    </source>
</evidence>
<dbReference type="InterPro" id="IPR037524">
    <property type="entry name" value="PA14/GLEYA"/>
</dbReference>
<protein>
    <submittedName>
        <fullName evidence="4">Glucose/arabinose dehydrogenase, beta-propeller fold</fullName>
    </submittedName>
</protein>
<dbReference type="SUPFAM" id="SSF56988">
    <property type="entry name" value="Anthrax protective antigen"/>
    <property type="match status" value="1"/>
</dbReference>
<dbReference type="InterPro" id="IPR010496">
    <property type="entry name" value="AL/BT2_dom"/>
</dbReference>
<dbReference type="InterPro" id="IPR011042">
    <property type="entry name" value="6-blade_b-propeller_TolB-like"/>
</dbReference>
<dbReference type="GO" id="GO:0030246">
    <property type="term" value="F:carbohydrate binding"/>
    <property type="evidence" value="ECO:0007669"/>
    <property type="project" value="InterPro"/>
</dbReference>
<dbReference type="Gene3D" id="3.90.182.10">
    <property type="entry name" value="Toxin - Anthrax Protective Antigen,domain 1"/>
    <property type="match status" value="1"/>
</dbReference>